<dbReference type="AlphaFoldDB" id="A0A9Q0GH30"/>
<keyword evidence="5" id="KW-1185">Reference proteome</keyword>
<evidence type="ECO:0000256" key="3">
    <source>
        <dbReference type="ARBA" id="ARBA00023315"/>
    </source>
</evidence>
<dbReference type="Gene3D" id="3.30.559.10">
    <property type="entry name" value="Chloramphenicol acetyltransferase-like domain"/>
    <property type="match status" value="2"/>
</dbReference>
<evidence type="ECO:0000313" key="5">
    <source>
        <dbReference type="Proteomes" id="UP001141552"/>
    </source>
</evidence>
<keyword evidence="3" id="KW-0012">Acyltransferase</keyword>
<proteinExistence type="inferred from homology"/>
<dbReference type="OrthoDB" id="671439at2759"/>
<dbReference type="Pfam" id="PF02458">
    <property type="entry name" value="Transferase"/>
    <property type="match status" value="1"/>
</dbReference>
<dbReference type="PANTHER" id="PTHR31623:SF116">
    <property type="entry name" value="ACETYL-COA-BENZYLALCOHOL ACETYLTRANSFERASE-LIKE"/>
    <property type="match status" value="1"/>
</dbReference>
<name>A0A9Q0GH30_9ROSI</name>
<sequence length="441" mass="48876">MEVKILSQKLVKPSTPTSHQLLKISYLDQIAPPAYLPFIFYYQADAKPIPAEQDERCNQLERSLSETLSLYYPLAGRYNQDKLMVDCNDEGAFFVEAKADGNLDQLLQGKPEGNVLNRLLPFEDEMSFRTILLAVQINRFDCGGLAIGMCLSHKIADGSTASSFINAWATASRVGINEVTSPGFDAGSLFPSTEALTYVPAPPSISNDTKIVTKRFVFGGDAIFKLKARAMEHTCYSDSKNLPSRVQVVTAMIWKALMGINQAKHNQLRTSLLVSSYNLRDKMALPVPQSSFGNLYRMVVTRFQPTHKNPEFQELVTLFNHSVTKAKEDTAKIANPGDMVALASNSSREVGEEVKSGGVDVCIISSLSRFPFYDADFGWGKPHWFSSVHKPLEIGLLLDTKCGTGIEAWMSLEEKRMLQFEQDQDIVAFTSSGKQSIIQAS</sequence>
<protein>
    <submittedName>
        <fullName evidence="4">Uncharacterized protein</fullName>
    </submittedName>
</protein>
<evidence type="ECO:0000256" key="1">
    <source>
        <dbReference type="ARBA" id="ARBA00009861"/>
    </source>
</evidence>
<keyword evidence="2" id="KW-0808">Transferase</keyword>
<evidence type="ECO:0000256" key="2">
    <source>
        <dbReference type="ARBA" id="ARBA00022679"/>
    </source>
</evidence>
<accession>A0A9Q0GH30</accession>
<evidence type="ECO:0000313" key="4">
    <source>
        <dbReference type="EMBL" id="KAJ4848945.1"/>
    </source>
</evidence>
<dbReference type="InterPro" id="IPR023213">
    <property type="entry name" value="CAT-like_dom_sf"/>
</dbReference>
<dbReference type="Proteomes" id="UP001141552">
    <property type="component" value="Unassembled WGS sequence"/>
</dbReference>
<comment type="caution">
    <text evidence="4">The sequence shown here is derived from an EMBL/GenBank/DDBJ whole genome shotgun (WGS) entry which is preliminary data.</text>
</comment>
<comment type="similarity">
    <text evidence="1">Belongs to the plant acyltransferase family.</text>
</comment>
<organism evidence="4 5">
    <name type="scientific">Turnera subulata</name>
    <dbReference type="NCBI Taxonomy" id="218843"/>
    <lineage>
        <taxon>Eukaryota</taxon>
        <taxon>Viridiplantae</taxon>
        <taxon>Streptophyta</taxon>
        <taxon>Embryophyta</taxon>
        <taxon>Tracheophyta</taxon>
        <taxon>Spermatophyta</taxon>
        <taxon>Magnoliopsida</taxon>
        <taxon>eudicotyledons</taxon>
        <taxon>Gunneridae</taxon>
        <taxon>Pentapetalae</taxon>
        <taxon>rosids</taxon>
        <taxon>fabids</taxon>
        <taxon>Malpighiales</taxon>
        <taxon>Passifloraceae</taxon>
        <taxon>Turnera</taxon>
    </lineage>
</organism>
<dbReference type="PANTHER" id="PTHR31623">
    <property type="entry name" value="F21J9.9"/>
    <property type="match status" value="1"/>
</dbReference>
<dbReference type="GO" id="GO:0016746">
    <property type="term" value="F:acyltransferase activity"/>
    <property type="evidence" value="ECO:0007669"/>
    <property type="project" value="UniProtKB-KW"/>
</dbReference>
<dbReference type="EMBL" id="JAKUCV010000745">
    <property type="protein sequence ID" value="KAJ4848945.1"/>
    <property type="molecule type" value="Genomic_DNA"/>
</dbReference>
<reference evidence="4" key="2">
    <citation type="journal article" date="2023" name="Plants (Basel)">
        <title>Annotation of the Turnera subulata (Passifloraceae) Draft Genome Reveals the S-Locus Evolved after the Divergence of Turneroideae from Passifloroideae in a Stepwise Manner.</title>
        <authorList>
            <person name="Henning P.M."/>
            <person name="Roalson E.H."/>
            <person name="Mir W."/>
            <person name="McCubbin A.G."/>
            <person name="Shore J.S."/>
        </authorList>
    </citation>
    <scope>NUCLEOTIDE SEQUENCE</scope>
    <source>
        <strain evidence="4">F60SS</strain>
    </source>
</reference>
<reference evidence="4" key="1">
    <citation type="submission" date="2022-02" db="EMBL/GenBank/DDBJ databases">
        <authorList>
            <person name="Henning P.M."/>
            <person name="McCubbin A.G."/>
            <person name="Shore J.S."/>
        </authorList>
    </citation>
    <scope>NUCLEOTIDE SEQUENCE</scope>
    <source>
        <strain evidence="4">F60SS</strain>
        <tissue evidence="4">Leaves</tissue>
    </source>
</reference>
<gene>
    <name evidence="4" type="ORF">Tsubulata_034181</name>
</gene>